<name>A0A9D7AFD4_9GAMM</name>
<evidence type="ECO:0000256" key="1">
    <source>
        <dbReference type="ARBA" id="ARBA00023125"/>
    </source>
</evidence>
<dbReference type="Proteomes" id="UP000807542">
    <property type="component" value="Unassembled WGS sequence"/>
</dbReference>
<dbReference type="Proteomes" id="UP001296969">
    <property type="component" value="Unassembled WGS sequence"/>
</dbReference>
<evidence type="ECO:0000313" key="5">
    <source>
        <dbReference type="Proteomes" id="UP000807542"/>
    </source>
</evidence>
<evidence type="ECO:0000259" key="2">
    <source>
        <dbReference type="SMART" id="SM00421"/>
    </source>
</evidence>
<protein>
    <submittedName>
        <fullName evidence="4">Response regulator transcription factor</fullName>
    </submittedName>
</protein>
<reference evidence="4 6" key="1">
    <citation type="submission" date="2020-11" db="EMBL/GenBank/DDBJ databases">
        <title>Insectihabitans protaetiae gen. nov. sp. nov. and Insectihabitans allomyrinae sp. nov., isolated from larvae of Protaetia brevitarsis seulensis and Allomyrina dichotoma, respectively.</title>
        <authorList>
            <person name="Lee S.D."/>
            <person name="Byeon Y.-S."/>
            <person name="Kim S.-M."/>
            <person name="Yang H.L."/>
            <person name="Kim I.S."/>
        </authorList>
    </citation>
    <scope>NUCLEOTIDE SEQUENCE</scope>
    <source>
        <strain evidence="4">CWB-B4</strain>
        <strain evidence="3 6">CWB-B43</strain>
    </source>
</reference>
<dbReference type="GO" id="GO:0006355">
    <property type="term" value="P:regulation of DNA-templated transcription"/>
    <property type="evidence" value="ECO:0007669"/>
    <property type="project" value="InterPro"/>
</dbReference>
<keyword evidence="6" id="KW-1185">Reference proteome</keyword>
<keyword evidence="1" id="KW-0238">DNA-binding</keyword>
<proteinExistence type="predicted"/>
<dbReference type="InterPro" id="IPR036388">
    <property type="entry name" value="WH-like_DNA-bd_sf"/>
</dbReference>
<comment type="caution">
    <text evidence="4">The sequence shown here is derived from an EMBL/GenBank/DDBJ whole genome shotgun (WGS) entry which is preliminary data.</text>
</comment>
<evidence type="ECO:0000313" key="6">
    <source>
        <dbReference type="Proteomes" id="UP001296969"/>
    </source>
</evidence>
<dbReference type="SMART" id="SM00421">
    <property type="entry name" value="HTH_LUXR"/>
    <property type="match status" value="1"/>
</dbReference>
<dbReference type="EMBL" id="JADRCP010000001">
    <property type="protein sequence ID" value="MBK5175030.1"/>
    <property type="molecule type" value="Genomic_DNA"/>
</dbReference>
<sequence length="207" mass="22797">MSLIKKDTDNSAHTILVLEPCDLAWFGIQQMLQVSPENNMMLIRIHDTDKLADALCQHHEADTLLLTNIGRGTDTLVLLQQLTIISNGDQRIHIAAYLSDTVSYLKGLLVGFGVNEVFSMPAGPEEFVESIMLRNEKGRAAVLSPQERYITQALLAGLSVGDVAQLSGRDIRTISTQKKSAMNKLHMVNSGELQVLGGRMMAREILI</sequence>
<dbReference type="GO" id="GO:0003677">
    <property type="term" value="F:DNA binding"/>
    <property type="evidence" value="ECO:0007669"/>
    <property type="project" value="UniProtKB-KW"/>
</dbReference>
<organism evidence="4 5">
    <name type="scientific">Limnobaculum xujianqingii</name>
    <dbReference type="NCBI Taxonomy" id="2738837"/>
    <lineage>
        <taxon>Bacteria</taxon>
        <taxon>Pseudomonadati</taxon>
        <taxon>Pseudomonadota</taxon>
        <taxon>Gammaproteobacteria</taxon>
        <taxon>Enterobacterales</taxon>
        <taxon>Budviciaceae</taxon>
        <taxon>Limnobaculum</taxon>
    </lineage>
</organism>
<dbReference type="EMBL" id="JADRCQ010000001">
    <property type="protein sequence ID" value="MBK5071721.1"/>
    <property type="molecule type" value="Genomic_DNA"/>
</dbReference>
<gene>
    <name evidence="4" type="ORF">I2492_01655</name>
    <name evidence="3" type="ORF">I2493_01655</name>
</gene>
<dbReference type="Gene3D" id="1.10.10.10">
    <property type="entry name" value="Winged helix-like DNA-binding domain superfamily/Winged helix DNA-binding domain"/>
    <property type="match status" value="1"/>
</dbReference>
<feature type="domain" description="HTH luxR-type" evidence="2">
    <location>
        <begin position="140"/>
        <end position="197"/>
    </location>
</feature>
<dbReference type="InterPro" id="IPR000792">
    <property type="entry name" value="Tscrpt_reg_LuxR_C"/>
</dbReference>
<evidence type="ECO:0000313" key="4">
    <source>
        <dbReference type="EMBL" id="MBK5175030.1"/>
    </source>
</evidence>
<dbReference type="SUPFAM" id="SSF46894">
    <property type="entry name" value="C-terminal effector domain of the bipartite response regulators"/>
    <property type="match status" value="1"/>
</dbReference>
<accession>A0A9D7AFD4</accession>
<dbReference type="AlphaFoldDB" id="A0A9D7AFD4"/>
<dbReference type="RefSeq" id="WP_228397026.1">
    <property type="nucleotide sequence ID" value="NZ_JADRCP010000001.1"/>
</dbReference>
<dbReference type="InterPro" id="IPR016032">
    <property type="entry name" value="Sig_transdc_resp-reg_C-effctor"/>
</dbReference>
<evidence type="ECO:0000313" key="3">
    <source>
        <dbReference type="EMBL" id="MBK5071721.1"/>
    </source>
</evidence>